<accession>A0ABX5SMG3</accession>
<proteinExistence type="predicted"/>
<evidence type="ECO:0000313" key="2">
    <source>
        <dbReference type="Proteomes" id="UP000295756"/>
    </source>
</evidence>
<organism evidence="1 2">
    <name type="scientific">Leuconostoc kimchii</name>
    <dbReference type="NCBI Taxonomy" id="136609"/>
    <lineage>
        <taxon>Bacteria</taxon>
        <taxon>Bacillati</taxon>
        <taxon>Bacillota</taxon>
        <taxon>Bacilli</taxon>
        <taxon>Lactobacillales</taxon>
        <taxon>Lactobacillaceae</taxon>
        <taxon>Leuconostoc</taxon>
    </lineage>
</organism>
<protein>
    <submittedName>
        <fullName evidence="1">Uncharacterized protein</fullName>
    </submittedName>
</protein>
<dbReference type="Proteomes" id="UP000295756">
    <property type="component" value="Chromosome"/>
</dbReference>
<keyword evidence="2" id="KW-1185">Reference proteome</keyword>
<dbReference type="RefSeq" id="WP_013103996.1">
    <property type="nucleotide sequence ID" value="NZ_CP037939.1"/>
</dbReference>
<name>A0ABX5SMG3_9LACO</name>
<evidence type="ECO:0000313" key="1">
    <source>
        <dbReference type="EMBL" id="QBR47728.1"/>
    </source>
</evidence>
<dbReference type="EMBL" id="CP037939">
    <property type="protein sequence ID" value="QBR47728.1"/>
    <property type="molecule type" value="Genomic_DNA"/>
</dbReference>
<gene>
    <name evidence="1" type="ORF">EW139_06175</name>
</gene>
<reference evidence="1 2" key="1">
    <citation type="submission" date="2019-03" db="EMBL/GenBank/DDBJ databases">
        <title>Complete Genome Sequence of Leuconostoc kimchii strain NKJ218 Isolated from Homemade Kimchi.</title>
        <authorList>
            <person name="Jung J.Y."/>
            <person name="Jin H.M."/>
            <person name="Jung J.-W."/>
            <person name="Lee S.-Y."/>
            <person name="Ryu B.-G."/>
            <person name="Han S.-S."/>
            <person name="Kang H.K."/>
            <person name="Choi H.W."/>
            <person name="Chung E.J."/>
            <person name="Choi K.-M."/>
        </authorList>
    </citation>
    <scope>NUCLEOTIDE SEQUENCE [LARGE SCALE GENOMIC DNA]</scope>
    <source>
        <strain evidence="1 2">NKJ218</strain>
    </source>
</reference>
<sequence>MAQARLDFLVFYRGNLVTGFDYIYVKRHEGHAFWQMRDKRQEVKNILDTDFDYYNPHFNEKGEPFKWRYQEPWVDMTTSWDDFAQEAMSYINTWMSEYHGPAHMNASLNDEWGVRYKVPGEHDHIVWGLNAFPVNLQNFVAFLYHFGK</sequence>